<dbReference type="HOGENOM" id="CLU_871878_0_0_1"/>
<proteinExistence type="inferred from homology"/>
<evidence type="ECO:0000256" key="6">
    <source>
        <dbReference type="ARBA" id="ARBA00023128"/>
    </source>
</evidence>
<organism evidence="9 10">
    <name type="scientific">Candida tropicalis (strain ATCC MYA-3404 / T1)</name>
    <name type="common">Yeast</name>
    <dbReference type="NCBI Taxonomy" id="294747"/>
    <lineage>
        <taxon>Eukaryota</taxon>
        <taxon>Fungi</taxon>
        <taxon>Dikarya</taxon>
        <taxon>Ascomycota</taxon>
        <taxon>Saccharomycotina</taxon>
        <taxon>Pichiomycetes</taxon>
        <taxon>Debaryomycetaceae</taxon>
        <taxon>Candida/Lodderomyces clade</taxon>
        <taxon>Candida</taxon>
    </lineage>
</organism>
<feature type="compositionally biased region" description="Acidic residues" evidence="8">
    <location>
        <begin position="353"/>
        <end position="362"/>
    </location>
</feature>
<gene>
    <name evidence="9" type="ORF">CTRG_01194</name>
</gene>
<dbReference type="Proteomes" id="UP000002037">
    <property type="component" value="Unassembled WGS sequence"/>
</dbReference>
<evidence type="ECO:0008006" key="11">
    <source>
        <dbReference type="Google" id="ProtNLM"/>
    </source>
</evidence>
<keyword evidence="5" id="KW-1133">Transmembrane helix</keyword>
<dbReference type="RefSeq" id="XP_002546889.1">
    <property type="nucleotide sequence ID" value="XM_002546843.1"/>
</dbReference>
<dbReference type="InterPro" id="IPR013911">
    <property type="entry name" value="i-AAA_Mgr1"/>
</dbReference>
<reference evidence="9 10" key="1">
    <citation type="journal article" date="2009" name="Nature">
        <title>Evolution of pathogenicity and sexual reproduction in eight Candida genomes.</title>
        <authorList>
            <person name="Butler G."/>
            <person name="Rasmussen M.D."/>
            <person name="Lin M.F."/>
            <person name="Santos M.A."/>
            <person name="Sakthikumar S."/>
            <person name="Munro C.A."/>
            <person name="Rheinbay E."/>
            <person name="Grabherr M."/>
            <person name="Forche A."/>
            <person name="Reedy J.L."/>
            <person name="Agrafioti I."/>
            <person name="Arnaud M.B."/>
            <person name="Bates S."/>
            <person name="Brown A.J."/>
            <person name="Brunke S."/>
            <person name="Costanzo M.C."/>
            <person name="Fitzpatrick D.A."/>
            <person name="de Groot P.W."/>
            <person name="Harris D."/>
            <person name="Hoyer L.L."/>
            <person name="Hube B."/>
            <person name="Klis F.M."/>
            <person name="Kodira C."/>
            <person name="Lennard N."/>
            <person name="Logue M.E."/>
            <person name="Martin R."/>
            <person name="Neiman A.M."/>
            <person name="Nikolaou E."/>
            <person name="Quail M.A."/>
            <person name="Quinn J."/>
            <person name="Santos M.C."/>
            <person name="Schmitzberger F.F."/>
            <person name="Sherlock G."/>
            <person name="Shah P."/>
            <person name="Silverstein K.A."/>
            <person name="Skrzypek M.S."/>
            <person name="Soll D."/>
            <person name="Staggs R."/>
            <person name="Stansfield I."/>
            <person name="Stumpf M.P."/>
            <person name="Sudbery P.E."/>
            <person name="Srikantha T."/>
            <person name="Zeng Q."/>
            <person name="Berman J."/>
            <person name="Berriman M."/>
            <person name="Heitman J."/>
            <person name="Gow N.A."/>
            <person name="Lorenz M.C."/>
            <person name="Birren B.W."/>
            <person name="Kellis M."/>
            <person name="Cuomo C.A."/>
        </authorList>
    </citation>
    <scope>NUCLEOTIDE SEQUENCE [LARGE SCALE GENOMIC DNA]</scope>
    <source>
        <strain evidence="10">ATCC MYA-3404 / T1</strain>
    </source>
</reference>
<dbReference type="GO" id="GO:0005743">
    <property type="term" value="C:mitochondrial inner membrane"/>
    <property type="evidence" value="ECO:0007669"/>
    <property type="project" value="UniProtKB-SubCell"/>
</dbReference>
<protein>
    <recommendedName>
        <fullName evidence="11">Mitochondrial inner membrane i-AAA protease complex subunit MGR1</fullName>
    </recommendedName>
</protein>
<dbReference type="eggNOG" id="ENOG502QR67">
    <property type="taxonomic scope" value="Eukaryota"/>
</dbReference>
<dbReference type="OrthoDB" id="4087899at2759"/>
<feature type="region of interest" description="Disordered" evidence="8">
    <location>
        <begin position="1"/>
        <end position="47"/>
    </location>
</feature>
<keyword evidence="4" id="KW-0999">Mitochondrion inner membrane</keyword>
<dbReference type="KEGG" id="ctp:CTRG_01194"/>
<dbReference type="AlphaFoldDB" id="C5M5R4"/>
<keyword evidence="7" id="KW-0472">Membrane</keyword>
<dbReference type="Pfam" id="PF08602">
    <property type="entry name" value="Mgr1"/>
    <property type="match status" value="2"/>
</dbReference>
<evidence type="ECO:0000256" key="8">
    <source>
        <dbReference type="SAM" id="MobiDB-lite"/>
    </source>
</evidence>
<evidence type="ECO:0000313" key="9">
    <source>
        <dbReference type="EMBL" id="EER34334.1"/>
    </source>
</evidence>
<feature type="region of interest" description="Disordered" evidence="8">
    <location>
        <begin position="353"/>
        <end position="375"/>
    </location>
</feature>
<sequence length="375" mass="42319">MGYIPPPNDKDEANKKNQDNSNNSNTSSSSSSSSSSSTPGSTTIIIPNPATLIPHNPKIGLIWGPLTPASDNLPALYSMIGLQFILGCGFFKHARTLSRLRPMGGFQLPNSPPKLVRTGSISRILLSVITGSILSFGSGLELCRITLPYDPWFEESQHYRRMAIKNGDKPSLWFGAYQYYKPMDFKTWINKVEDWIKNVEKEIEIEDSNNFANLSVELGKNINVLNTTGINTTGTNQIQTGGVLHKLNNKGKYLEIYHRLRDNNKTRWNELLQGDLKDVDELNKAQRLDDIMEGKTNLINPNFNKSSIILGNHRMDDDDQFEMVWLNFEPWDELKLDTEYDIRLIPSTATEIVAEEDQDDDVNSQLSSQDNHQVV</sequence>
<comment type="similarity">
    <text evidence="2">Belongs to the MGR1 family.</text>
</comment>
<feature type="compositionally biased region" description="Polar residues" evidence="8">
    <location>
        <begin position="363"/>
        <end position="375"/>
    </location>
</feature>
<name>C5M5R4_CANTT</name>
<evidence type="ECO:0000256" key="3">
    <source>
        <dbReference type="ARBA" id="ARBA00022692"/>
    </source>
</evidence>
<evidence type="ECO:0000256" key="4">
    <source>
        <dbReference type="ARBA" id="ARBA00022792"/>
    </source>
</evidence>
<evidence type="ECO:0000256" key="2">
    <source>
        <dbReference type="ARBA" id="ARBA00009782"/>
    </source>
</evidence>
<evidence type="ECO:0000313" key="10">
    <source>
        <dbReference type="Proteomes" id="UP000002037"/>
    </source>
</evidence>
<evidence type="ECO:0000256" key="7">
    <source>
        <dbReference type="ARBA" id="ARBA00023136"/>
    </source>
</evidence>
<keyword evidence="3" id="KW-0812">Transmembrane</keyword>
<comment type="subcellular location">
    <subcellularLocation>
        <location evidence="1">Mitochondrion inner membrane</location>
        <topology evidence="1">Multi-pass membrane protein</topology>
    </subcellularLocation>
</comment>
<dbReference type="EMBL" id="GG692396">
    <property type="protein sequence ID" value="EER34334.1"/>
    <property type="molecule type" value="Genomic_DNA"/>
</dbReference>
<feature type="compositionally biased region" description="Low complexity" evidence="8">
    <location>
        <begin position="20"/>
        <end position="43"/>
    </location>
</feature>
<evidence type="ECO:0000256" key="5">
    <source>
        <dbReference type="ARBA" id="ARBA00022989"/>
    </source>
</evidence>
<keyword evidence="6" id="KW-0496">Mitochondrion</keyword>
<dbReference type="GeneID" id="8295919"/>
<dbReference type="VEuPathDB" id="FungiDB:CTRG_01194"/>
<feature type="compositionally biased region" description="Basic and acidic residues" evidence="8">
    <location>
        <begin position="8"/>
        <end position="18"/>
    </location>
</feature>
<evidence type="ECO:0000256" key="1">
    <source>
        <dbReference type="ARBA" id="ARBA00004448"/>
    </source>
</evidence>
<accession>C5M5R4</accession>
<keyword evidence="10" id="KW-1185">Reference proteome</keyword>